<sequence>MEAISIFSVPCFIFLFLIFGFIKRIDVYDSFVSGAGMGLKSAIKIIPSLIGLMTAIAMLRESGCLEMIIRAISPLTELIHMPADIVPLSLLRPLSGSASLALVTDIFQNFGPDSVEGRIASIMMGSTETTFYTIAVYFGSAGIKNIRYTLAAALTADLCGIIMSVVLVQVFGL</sequence>
<reference evidence="3" key="2">
    <citation type="submission" date="2021-04" db="EMBL/GenBank/DDBJ databases">
        <authorList>
            <person name="Gilroy R."/>
        </authorList>
    </citation>
    <scope>NUCLEOTIDE SEQUENCE</scope>
    <source>
        <strain evidence="3">5790</strain>
    </source>
</reference>
<accession>A0A9D1PPM3</accession>
<feature type="transmembrane region" description="Helical" evidence="1">
    <location>
        <begin position="119"/>
        <end position="138"/>
    </location>
</feature>
<keyword evidence="1" id="KW-0472">Membrane</keyword>
<comment type="caution">
    <text evidence="3">The sequence shown here is derived from an EMBL/GenBank/DDBJ whole genome shotgun (WGS) entry which is preliminary data.</text>
</comment>
<evidence type="ECO:0000313" key="4">
    <source>
        <dbReference type="Proteomes" id="UP000824162"/>
    </source>
</evidence>
<name>A0A9D1PPM3_9FIRM</name>
<feature type="domain" description="Nucleoside transporter/FeoB GTPase Gate" evidence="2">
    <location>
        <begin position="42"/>
        <end position="144"/>
    </location>
</feature>
<feature type="transmembrane region" description="Helical" evidence="1">
    <location>
        <begin position="6"/>
        <end position="22"/>
    </location>
</feature>
<dbReference type="InterPro" id="IPR011642">
    <property type="entry name" value="Gate_dom"/>
</dbReference>
<keyword evidence="1" id="KW-0812">Transmembrane</keyword>
<protein>
    <submittedName>
        <fullName evidence="3">Spore maturation protein</fullName>
    </submittedName>
</protein>
<proteinExistence type="predicted"/>
<dbReference type="GO" id="GO:0005886">
    <property type="term" value="C:plasma membrane"/>
    <property type="evidence" value="ECO:0007669"/>
    <property type="project" value="TreeGrafter"/>
</dbReference>
<reference evidence="3" key="1">
    <citation type="journal article" date="2021" name="PeerJ">
        <title>Extensive microbial diversity within the chicken gut microbiome revealed by metagenomics and culture.</title>
        <authorList>
            <person name="Gilroy R."/>
            <person name="Ravi A."/>
            <person name="Getino M."/>
            <person name="Pursley I."/>
            <person name="Horton D.L."/>
            <person name="Alikhan N.F."/>
            <person name="Baker D."/>
            <person name="Gharbi K."/>
            <person name="Hall N."/>
            <person name="Watson M."/>
            <person name="Adriaenssens E.M."/>
            <person name="Foster-Nyarko E."/>
            <person name="Jarju S."/>
            <person name="Secka A."/>
            <person name="Antonio M."/>
            <person name="Oren A."/>
            <person name="Chaudhuri R.R."/>
            <person name="La Ragione R."/>
            <person name="Hildebrand F."/>
            <person name="Pallen M.J."/>
        </authorList>
    </citation>
    <scope>NUCLEOTIDE SEQUENCE</scope>
    <source>
        <strain evidence="3">5790</strain>
    </source>
</reference>
<dbReference type="Pfam" id="PF07670">
    <property type="entry name" value="Gate"/>
    <property type="match status" value="1"/>
</dbReference>
<dbReference type="PANTHER" id="PTHR35793">
    <property type="entry name" value="INNER MEMBRANE PROTEIN YJIG"/>
    <property type="match status" value="1"/>
</dbReference>
<organism evidence="3 4">
    <name type="scientific">Candidatus Monoglobus merdigallinarum</name>
    <dbReference type="NCBI Taxonomy" id="2838698"/>
    <lineage>
        <taxon>Bacteria</taxon>
        <taxon>Bacillati</taxon>
        <taxon>Bacillota</taxon>
        <taxon>Clostridia</taxon>
        <taxon>Monoglobales</taxon>
        <taxon>Monoglobaceae</taxon>
        <taxon>Monoglobus</taxon>
    </lineage>
</organism>
<dbReference type="AlphaFoldDB" id="A0A9D1PPM3"/>
<feature type="transmembrane region" description="Helical" evidence="1">
    <location>
        <begin position="42"/>
        <end position="59"/>
    </location>
</feature>
<evidence type="ECO:0000313" key="3">
    <source>
        <dbReference type="EMBL" id="HIV85355.1"/>
    </source>
</evidence>
<dbReference type="PANTHER" id="PTHR35793:SF2">
    <property type="entry name" value="INNER MEMBRANE PROTEIN YJIG"/>
    <property type="match status" value="1"/>
</dbReference>
<dbReference type="EMBL" id="DXIJ01000017">
    <property type="protein sequence ID" value="HIV85355.1"/>
    <property type="molecule type" value="Genomic_DNA"/>
</dbReference>
<gene>
    <name evidence="3" type="ORF">H9900_00925</name>
</gene>
<evidence type="ECO:0000256" key="1">
    <source>
        <dbReference type="SAM" id="Phobius"/>
    </source>
</evidence>
<dbReference type="Proteomes" id="UP000824162">
    <property type="component" value="Unassembled WGS sequence"/>
</dbReference>
<feature type="transmembrane region" description="Helical" evidence="1">
    <location>
        <begin position="150"/>
        <end position="171"/>
    </location>
</feature>
<keyword evidence="1" id="KW-1133">Transmembrane helix</keyword>
<evidence type="ECO:0000259" key="2">
    <source>
        <dbReference type="Pfam" id="PF07670"/>
    </source>
</evidence>
<dbReference type="InterPro" id="IPR052549">
    <property type="entry name" value="SpmB"/>
</dbReference>